<keyword evidence="7" id="KW-0418">Kinase</keyword>
<dbReference type="SUPFAM" id="SSF52540">
    <property type="entry name" value="P-loop containing nucleoside triphosphate hydrolases"/>
    <property type="match status" value="1"/>
</dbReference>
<dbReference type="InterPro" id="IPR036388">
    <property type="entry name" value="WH-like_DNA-bd_sf"/>
</dbReference>
<name>A0ABU1XQX4_9NOCA</name>
<dbReference type="InterPro" id="IPR000719">
    <property type="entry name" value="Prot_kinase_dom"/>
</dbReference>
<dbReference type="Gene3D" id="1.10.10.10">
    <property type="entry name" value="Winged helix-like DNA-binding domain superfamily/Winged helix DNA-binding domain"/>
    <property type="match status" value="1"/>
</dbReference>
<dbReference type="PROSITE" id="PS00107">
    <property type="entry name" value="PROTEIN_KINASE_ATP"/>
    <property type="match status" value="1"/>
</dbReference>
<dbReference type="Pfam" id="PF00931">
    <property type="entry name" value="NB-ARC"/>
    <property type="match status" value="1"/>
</dbReference>
<sequence length="1101" mass="118974">MSESDPFTTRRDVGDDTVTELSAAGFADAEEIGRGGFGVVYRCTEVALDRTVAVKVLTGELEDNRERFFREQRAMARLTGHPNFVGVLYVGETETGRPYLVMQYHRRGSLDARIRSRGPLSVEEVLRLGVKLAGALEVAHQAGVLHRDVKPANVLLTDYGEPALTDFGIAHIAGGFETATGAITGSPAFTAPEVVGGDGPSRVSDVYGLGATLFCALTGHAAFERRSGEEVVAQFLRITTQPVPDLREGGFAEGVCAVIEKAMSREPRDRPTAAELGEQLQQVQLAHGYAVDAMALPEAARAERASLPVAAPAVPEIASDRVAGRRAGEGNLPLELTSFVGRRTQVSEVKNLLSGSRLVTLTGIGGIGKSRLALRVAHKVQREFAGGVWLVELGELRDAASLVDVVGAALGLRNHAGRPMLTVLVEFFSARARLLVLDNCEQVIDAVAELAESLLQASPPLRIVATSREALDIAGESVVPMSPLAFPDPQSSLSLRSLASFDAVTLFAQRAAAAVPGFELTDSNRLSVVGICSRLDGLPLAIELAAARLRMMSAEQLLLRLTDRFALLTGGRRGAPTRQQTLRWCIGWSYDLCTGTEQRLWNQLSVFARGFELDAAQQVCGADLAEPELLDSVSALVDKSILIREDVDGAVRFRMLETVQEYGRDQLERSGDYPQLSRRHQDWYERLAINAEAEWMSPRQLKWIARLERELPNLRQAIEFSLAGEGEHALRIAHALFPFWLLRGRSSEGRRWCDRALSRSSGVPNADRAKALVAAVMLAATLGDFGAATDRLAELRGLAERTTEPMSGALLAYADGFIALICGDPVRASALMKDAIGTFGARGELTTHSRALLALGLAYALQGDTPQALARIEQALAIADSHGETVYHSYVLGVKGLTHWLQGEPERAVHYLGEAVHLSRLVIDPIVAAICSEVLAWIAAEQGDARRAAVLLGIAEQLGRSLGGSGIVFSALSKYHEKCEHRAVELIGTRAYEAGRRYGSAMSFDAAVDFVLGEQSRVVAPTDHRAAILTKRERQVADLVAEGLTNRAIAARLKVSQRTAEGHVEHILTKLGFTSRAQIAAWATEQERREVVAQHRVQPGS</sequence>
<evidence type="ECO:0000259" key="6">
    <source>
        <dbReference type="PROSITE" id="PS50043"/>
    </source>
</evidence>
<dbReference type="PROSITE" id="PS50011">
    <property type="entry name" value="PROTEIN_KINASE_DOM"/>
    <property type="match status" value="1"/>
</dbReference>
<comment type="caution">
    <text evidence="7">The sequence shown here is derived from an EMBL/GenBank/DDBJ whole genome shotgun (WGS) entry which is preliminary data.</text>
</comment>
<dbReference type="PANTHER" id="PTHR47691">
    <property type="entry name" value="REGULATOR-RELATED"/>
    <property type="match status" value="1"/>
</dbReference>
<keyword evidence="7" id="KW-0723">Serine/threonine-protein kinase</keyword>
<feature type="domain" description="HTH luxR-type" evidence="6">
    <location>
        <begin position="1022"/>
        <end position="1087"/>
    </location>
</feature>
<reference evidence="7 8" key="1">
    <citation type="submission" date="2023-07" db="EMBL/GenBank/DDBJ databases">
        <title>Sorghum-associated microbial communities from plants grown in Nebraska, USA.</title>
        <authorList>
            <person name="Schachtman D."/>
        </authorList>
    </citation>
    <scope>NUCLEOTIDE SEQUENCE [LARGE SCALE GENOMIC DNA]</scope>
    <source>
        <strain evidence="7 8">4272</strain>
    </source>
</reference>
<dbReference type="PROSITE" id="PS50043">
    <property type="entry name" value="HTH_LUXR_2"/>
    <property type="match status" value="1"/>
</dbReference>
<dbReference type="SUPFAM" id="SSF48452">
    <property type="entry name" value="TPR-like"/>
    <property type="match status" value="1"/>
</dbReference>
<dbReference type="InterPro" id="IPR011990">
    <property type="entry name" value="TPR-like_helical_dom_sf"/>
</dbReference>
<dbReference type="Gene3D" id="3.40.50.300">
    <property type="entry name" value="P-loop containing nucleotide triphosphate hydrolases"/>
    <property type="match status" value="1"/>
</dbReference>
<dbReference type="InterPro" id="IPR011009">
    <property type="entry name" value="Kinase-like_dom_sf"/>
</dbReference>
<evidence type="ECO:0000256" key="1">
    <source>
        <dbReference type="ARBA" id="ARBA00022741"/>
    </source>
</evidence>
<dbReference type="InterPro" id="IPR019734">
    <property type="entry name" value="TPR_rpt"/>
</dbReference>
<proteinExistence type="predicted"/>
<dbReference type="PRINTS" id="PR00038">
    <property type="entry name" value="HTHLUXR"/>
</dbReference>
<feature type="domain" description="Protein kinase" evidence="5">
    <location>
        <begin position="26"/>
        <end position="290"/>
    </location>
</feature>
<dbReference type="Pfam" id="PF00069">
    <property type="entry name" value="Pkinase"/>
    <property type="match status" value="1"/>
</dbReference>
<accession>A0ABU1XQX4</accession>
<dbReference type="InterPro" id="IPR016032">
    <property type="entry name" value="Sig_transdc_resp-reg_C-effctor"/>
</dbReference>
<dbReference type="InterPro" id="IPR002182">
    <property type="entry name" value="NB-ARC"/>
</dbReference>
<keyword evidence="1 4" id="KW-0547">Nucleotide-binding</keyword>
<dbReference type="CDD" id="cd06170">
    <property type="entry name" value="LuxR_C_like"/>
    <property type="match status" value="1"/>
</dbReference>
<organism evidence="7 8">
    <name type="scientific">Nocardia kruczakiae</name>
    <dbReference type="NCBI Taxonomy" id="261477"/>
    <lineage>
        <taxon>Bacteria</taxon>
        <taxon>Bacillati</taxon>
        <taxon>Actinomycetota</taxon>
        <taxon>Actinomycetes</taxon>
        <taxon>Mycobacteriales</taxon>
        <taxon>Nocardiaceae</taxon>
        <taxon>Nocardia</taxon>
    </lineage>
</organism>
<dbReference type="PANTHER" id="PTHR47691:SF3">
    <property type="entry name" value="HTH-TYPE TRANSCRIPTIONAL REGULATOR RV0890C-RELATED"/>
    <property type="match status" value="1"/>
</dbReference>
<evidence type="ECO:0000313" key="8">
    <source>
        <dbReference type="Proteomes" id="UP001251217"/>
    </source>
</evidence>
<dbReference type="SMART" id="SM00220">
    <property type="entry name" value="S_TKc"/>
    <property type="match status" value="1"/>
</dbReference>
<keyword evidence="7" id="KW-0808">Transferase</keyword>
<dbReference type="RefSeq" id="WP_310408360.1">
    <property type="nucleotide sequence ID" value="NZ_JAVDWW010000016.1"/>
</dbReference>
<dbReference type="SUPFAM" id="SSF56112">
    <property type="entry name" value="Protein kinase-like (PK-like)"/>
    <property type="match status" value="1"/>
</dbReference>
<gene>
    <name evidence="7" type="ORF">J2W56_006736</name>
</gene>
<evidence type="ECO:0000313" key="7">
    <source>
        <dbReference type="EMBL" id="MDR7172970.1"/>
    </source>
</evidence>
<dbReference type="Pfam" id="PF25872">
    <property type="entry name" value="HTH_77"/>
    <property type="match status" value="1"/>
</dbReference>
<dbReference type="InterPro" id="IPR008271">
    <property type="entry name" value="Ser/Thr_kinase_AS"/>
</dbReference>
<feature type="binding site" evidence="4">
    <location>
        <position position="55"/>
    </location>
    <ligand>
        <name>ATP</name>
        <dbReference type="ChEBI" id="CHEBI:30616"/>
    </ligand>
</feature>
<dbReference type="PROSITE" id="PS00108">
    <property type="entry name" value="PROTEIN_KINASE_ST"/>
    <property type="match status" value="1"/>
</dbReference>
<dbReference type="CDD" id="cd14014">
    <property type="entry name" value="STKc_PknB_like"/>
    <property type="match status" value="1"/>
</dbReference>
<dbReference type="Gene3D" id="1.10.510.10">
    <property type="entry name" value="Transferase(Phosphotransferase) domain 1"/>
    <property type="match status" value="1"/>
</dbReference>
<evidence type="ECO:0000256" key="4">
    <source>
        <dbReference type="PROSITE-ProRule" id="PRU10141"/>
    </source>
</evidence>
<protein>
    <submittedName>
        <fullName evidence="7">Non-specific serine/threonine protein kinase</fullName>
        <ecNumber evidence="7">2.7.11.1</ecNumber>
    </submittedName>
</protein>
<keyword evidence="2 4" id="KW-0067">ATP-binding</keyword>
<keyword evidence="3" id="KW-0802">TPR repeat</keyword>
<dbReference type="Proteomes" id="UP001251217">
    <property type="component" value="Unassembled WGS sequence"/>
</dbReference>
<keyword evidence="8" id="KW-1185">Reference proteome</keyword>
<dbReference type="Pfam" id="PF00196">
    <property type="entry name" value="GerE"/>
    <property type="match status" value="1"/>
</dbReference>
<dbReference type="InterPro" id="IPR027417">
    <property type="entry name" value="P-loop_NTPase"/>
</dbReference>
<dbReference type="SMART" id="SM00028">
    <property type="entry name" value="TPR"/>
    <property type="match status" value="2"/>
</dbReference>
<evidence type="ECO:0000256" key="2">
    <source>
        <dbReference type="ARBA" id="ARBA00022840"/>
    </source>
</evidence>
<dbReference type="EC" id="2.7.11.1" evidence="7"/>
<dbReference type="GO" id="GO:0004674">
    <property type="term" value="F:protein serine/threonine kinase activity"/>
    <property type="evidence" value="ECO:0007669"/>
    <property type="project" value="UniProtKB-KW"/>
</dbReference>
<dbReference type="SUPFAM" id="SSF46894">
    <property type="entry name" value="C-terminal effector domain of the bipartite response regulators"/>
    <property type="match status" value="1"/>
</dbReference>
<dbReference type="PROSITE" id="PS50005">
    <property type="entry name" value="TPR"/>
    <property type="match status" value="1"/>
</dbReference>
<feature type="repeat" description="TPR" evidence="3">
    <location>
        <begin position="849"/>
        <end position="882"/>
    </location>
</feature>
<dbReference type="InterPro" id="IPR017441">
    <property type="entry name" value="Protein_kinase_ATP_BS"/>
</dbReference>
<dbReference type="SMART" id="SM00421">
    <property type="entry name" value="HTH_LUXR"/>
    <property type="match status" value="1"/>
</dbReference>
<evidence type="ECO:0000259" key="5">
    <source>
        <dbReference type="PROSITE" id="PS50011"/>
    </source>
</evidence>
<dbReference type="EMBL" id="JAVDWW010000016">
    <property type="protein sequence ID" value="MDR7172970.1"/>
    <property type="molecule type" value="Genomic_DNA"/>
</dbReference>
<dbReference type="Gene3D" id="1.25.40.10">
    <property type="entry name" value="Tetratricopeptide repeat domain"/>
    <property type="match status" value="1"/>
</dbReference>
<dbReference type="InterPro" id="IPR058852">
    <property type="entry name" value="HTH_77"/>
</dbReference>
<dbReference type="InterPro" id="IPR000792">
    <property type="entry name" value="Tscrpt_reg_LuxR_C"/>
</dbReference>
<evidence type="ECO:0000256" key="3">
    <source>
        <dbReference type="PROSITE-ProRule" id="PRU00339"/>
    </source>
</evidence>